<sequence>MTIQIDPAAPGKPSHLGIFLSQFLRRPGRIVALSPSSRDLARMMTAGLGPRTGPVIELGSGTGKITEAILARGVAEADLTLFEIDPVFADLLAAHYPRAWLLRISASHVGEAGRPDRPAGAVISGLPLLSMPRGVQRDILSGAFDIMGPGGVFVQFTYGFRPPVDRALRAELGLSWTRSRRVWNNLPPARVYTFRKAG</sequence>
<dbReference type="CDD" id="cd02440">
    <property type="entry name" value="AdoMet_MTases"/>
    <property type="match status" value="1"/>
</dbReference>
<proteinExistence type="predicted"/>
<keyword evidence="2" id="KW-0489">Methyltransferase</keyword>
<name>A0A5B8FGY3_9RHOB</name>
<organism evidence="2 3">
    <name type="scientific">Paroceanicella profunda</name>
    <dbReference type="NCBI Taxonomy" id="2579971"/>
    <lineage>
        <taxon>Bacteria</taxon>
        <taxon>Pseudomonadati</taxon>
        <taxon>Pseudomonadota</taxon>
        <taxon>Alphaproteobacteria</taxon>
        <taxon>Rhodobacterales</taxon>
        <taxon>Paracoccaceae</taxon>
        <taxon>Paroceanicella</taxon>
    </lineage>
</organism>
<keyword evidence="1" id="KW-0949">S-adenosyl-L-methionine</keyword>
<dbReference type="Gene3D" id="3.40.50.150">
    <property type="entry name" value="Vaccinia Virus protein VP39"/>
    <property type="match status" value="1"/>
</dbReference>
<dbReference type="PROSITE" id="PS01131">
    <property type="entry name" value="RRNA_A_DIMETH"/>
    <property type="match status" value="1"/>
</dbReference>
<dbReference type="GO" id="GO:0000179">
    <property type="term" value="F:rRNA (adenine-N6,N6-)-dimethyltransferase activity"/>
    <property type="evidence" value="ECO:0007669"/>
    <property type="project" value="InterPro"/>
</dbReference>
<dbReference type="SUPFAM" id="SSF53335">
    <property type="entry name" value="S-adenosyl-L-methionine-dependent methyltransferases"/>
    <property type="match status" value="1"/>
</dbReference>
<dbReference type="InterPro" id="IPR029063">
    <property type="entry name" value="SAM-dependent_MTases_sf"/>
</dbReference>
<dbReference type="AlphaFoldDB" id="A0A5B8FGY3"/>
<dbReference type="EMBL" id="CP040818">
    <property type="protein sequence ID" value="QDL91378.1"/>
    <property type="molecule type" value="Genomic_DNA"/>
</dbReference>
<dbReference type="Proteomes" id="UP000305888">
    <property type="component" value="Chromosome"/>
</dbReference>
<accession>A0A5B8FGY3</accession>
<dbReference type="OrthoDB" id="9805585at2"/>
<evidence type="ECO:0000256" key="1">
    <source>
        <dbReference type="ARBA" id="ARBA00022691"/>
    </source>
</evidence>
<evidence type="ECO:0000313" key="3">
    <source>
        <dbReference type="Proteomes" id="UP000305888"/>
    </source>
</evidence>
<keyword evidence="3" id="KW-1185">Reference proteome</keyword>
<gene>
    <name evidence="2" type="ORF">FDP22_05985</name>
</gene>
<dbReference type="InterPro" id="IPR020596">
    <property type="entry name" value="rRNA_Ade_Mease_Trfase_CS"/>
</dbReference>
<dbReference type="KEGG" id="ppru:FDP22_05985"/>
<evidence type="ECO:0000313" key="2">
    <source>
        <dbReference type="EMBL" id="QDL91378.1"/>
    </source>
</evidence>
<reference evidence="2 3" key="1">
    <citation type="submission" date="2019-06" db="EMBL/GenBank/DDBJ databases">
        <title>Genome sequence of Rhodobacteraceae bacterium D4M1.</title>
        <authorList>
            <person name="Cao J."/>
        </authorList>
    </citation>
    <scope>NUCLEOTIDE SEQUENCE [LARGE SCALE GENOMIC DNA]</scope>
    <source>
        <strain evidence="2 3">D4M1</strain>
    </source>
</reference>
<keyword evidence="2" id="KW-0808">Transferase</keyword>
<dbReference type="RefSeq" id="WP_138575776.1">
    <property type="nucleotide sequence ID" value="NZ_CP040818.1"/>
</dbReference>
<protein>
    <submittedName>
        <fullName evidence="2">SAM-dependent methyltransferase</fullName>
    </submittedName>
</protein>